<dbReference type="PANTHER" id="PTHR43791">
    <property type="entry name" value="PERMEASE-RELATED"/>
    <property type="match status" value="1"/>
</dbReference>
<evidence type="ECO:0000256" key="4">
    <source>
        <dbReference type="ARBA" id="ARBA00022989"/>
    </source>
</evidence>
<keyword evidence="2" id="KW-0813">Transport</keyword>
<feature type="transmembrane region" description="Helical" evidence="7">
    <location>
        <begin position="144"/>
        <end position="167"/>
    </location>
</feature>
<feature type="transmembrane region" description="Helical" evidence="7">
    <location>
        <begin position="212"/>
        <end position="235"/>
    </location>
</feature>
<proteinExistence type="predicted"/>
<evidence type="ECO:0000313" key="10">
    <source>
        <dbReference type="Proteomes" id="UP001174694"/>
    </source>
</evidence>
<feature type="transmembrane region" description="Helical" evidence="7">
    <location>
        <begin position="89"/>
        <end position="106"/>
    </location>
</feature>
<feature type="transmembrane region" description="Helical" evidence="7">
    <location>
        <begin position="283"/>
        <end position="303"/>
    </location>
</feature>
<feature type="transmembrane region" description="Helical" evidence="7">
    <location>
        <begin position="409"/>
        <end position="430"/>
    </location>
</feature>
<evidence type="ECO:0000313" key="9">
    <source>
        <dbReference type="EMBL" id="KAJ9137120.1"/>
    </source>
</evidence>
<accession>A0AA38VN49</accession>
<dbReference type="InterPro" id="IPR011701">
    <property type="entry name" value="MFS"/>
</dbReference>
<evidence type="ECO:0000256" key="6">
    <source>
        <dbReference type="SAM" id="MobiDB-lite"/>
    </source>
</evidence>
<dbReference type="InterPro" id="IPR020846">
    <property type="entry name" value="MFS_dom"/>
</dbReference>
<evidence type="ECO:0000256" key="3">
    <source>
        <dbReference type="ARBA" id="ARBA00022692"/>
    </source>
</evidence>
<feature type="transmembrane region" description="Helical" evidence="7">
    <location>
        <begin position="118"/>
        <end position="138"/>
    </location>
</feature>
<dbReference type="EMBL" id="JANBVO010000036">
    <property type="protein sequence ID" value="KAJ9137120.1"/>
    <property type="molecule type" value="Genomic_DNA"/>
</dbReference>
<feature type="transmembrane region" description="Helical" evidence="7">
    <location>
        <begin position="179"/>
        <end position="200"/>
    </location>
</feature>
<organism evidence="9 10">
    <name type="scientific">Pleurostoma richardsiae</name>
    <dbReference type="NCBI Taxonomy" id="41990"/>
    <lineage>
        <taxon>Eukaryota</taxon>
        <taxon>Fungi</taxon>
        <taxon>Dikarya</taxon>
        <taxon>Ascomycota</taxon>
        <taxon>Pezizomycotina</taxon>
        <taxon>Sordariomycetes</taxon>
        <taxon>Sordariomycetidae</taxon>
        <taxon>Calosphaeriales</taxon>
        <taxon>Pleurostomataceae</taxon>
        <taxon>Pleurostoma</taxon>
    </lineage>
</organism>
<evidence type="ECO:0000256" key="1">
    <source>
        <dbReference type="ARBA" id="ARBA00004141"/>
    </source>
</evidence>
<comment type="caution">
    <text evidence="9">The sequence shown here is derived from an EMBL/GenBank/DDBJ whole genome shotgun (WGS) entry which is preliminary data.</text>
</comment>
<dbReference type="SUPFAM" id="SSF103473">
    <property type="entry name" value="MFS general substrate transporter"/>
    <property type="match status" value="1"/>
</dbReference>
<feature type="region of interest" description="Disordered" evidence="6">
    <location>
        <begin position="1"/>
        <end position="37"/>
    </location>
</feature>
<dbReference type="Proteomes" id="UP001174694">
    <property type="component" value="Unassembled WGS sequence"/>
</dbReference>
<feature type="transmembrane region" description="Helical" evidence="7">
    <location>
        <begin position="51"/>
        <end position="69"/>
    </location>
</feature>
<dbReference type="PANTHER" id="PTHR43791:SF52">
    <property type="entry name" value="TRANSPORTER, PUTATIVE (AFU_ORTHOLOGUE AFUA_1G11820)-RELATED"/>
    <property type="match status" value="1"/>
</dbReference>
<dbReference type="Gene3D" id="1.20.1250.20">
    <property type="entry name" value="MFS general substrate transporter like domains"/>
    <property type="match status" value="2"/>
</dbReference>
<sequence>MSTTEEKTLSDHGVTKITDIESKLSENGPDSPTSPRIDPQAEARLVRKLDLVVYPVLFIVYMMSFLDRINISNARIQGLVKDLDLTGNRFNIALFVYFIPYILLEVPSNMLIRRVRPSLYLGGLMFCWGVINMSMGFVKTYGGLVALRFFLGAFEAGVLPGMIYLTSMYYKRHEYQKRMSFLFSSTLVGGAFGGLLAYAIAKLGGNEGYAAWRWIFIIEGAITAFIALVSAFLIVDWPEQCRYLTAEEKDLLKRRLEADVGDHCRMDTLNKFSYKLIFSDYKIWLSSFIYMGIGTTGYATTFFMPTILLEFGWKAESAQVHTIPVYVVSAAGMLFSAWASDRMRHRYGWIMGGTVIATVGYAMLLDQSGLSRDAKYAAVFLVCLGGYIATPIALAWLQNNLSGHWKRSFGSGLQITLGNIAGIIGANIFLANEAPKYHTGYGTAFGMLWMGALAATAMFVLMWRDNKKRTAGEYNSRLSQPEDELNNMGDYHPSFRFTL</sequence>
<feature type="transmembrane region" description="Helical" evidence="7">
    <location>
        <begin position="376"/>
        <end position="397"/>
    </location>
</feature>
<dbReference type="GO" id="GO:0016020">
    <property type="term" value="C:membrane"/>
    <property type="evidence" value="ECO:0007669"/>
    <property type="project" value="UniProtKB-SubCell"/>
</dbReference>
<dbReference type="InterPro" id="IPR036259">
    <property type="entry name" value="MFS_trans_sf"/>
</dbReference>
<dbReference type="PROSITE" id="PS50850">
    <property type="entry name" value="MFS"/>
    <property type="match status" value="1"/>
</dbReference>
<dbReference type="FunFam" id="1.20.1250.20:FF:000034">
    <property type="entry name" value="MFS general substrate transporter"/>
    <property type="match status" value="1"/>
</dbReference>
<keyword evidence="4 7" id="KW-1133">Transmembrane helix</keyword>
<keyword evidence="3 7" id="KW-0812">Transmembrane</keyword>
<evidence type="ECO:0000259" key="8">
    <source>
        <dbReference type="PROSITE" id="PS50850"/>
    </source>
</evidence>
<gene>
    <name evidence="9" type="ORF">NKR23_g9319</name>
</gene>
<feature type="domain" description="Major facilitator superfamily (MFS) profile" evidence="8">
    <location>
        <begin position="53"/>
        <end position="469"/>
    </location>
</feature>
<feature type="transmembrane region" description="Helical" evidence="7">
    <location>
        <begin position="347"/>
        <end position="364"/>
    </location>
</feature>
<comment type="subcellular location">
    <subcellularLocation>
        <location evidence="1">Membrane</location>
        <topology evidence="1">Multi-pass membrane protein</topology>
    </subcellularLocation>
</comment>
<feature type="transmembrane region" description="Helical" evidence="7">
    <location>
        <begin position="323"/>
        <end position="340"/>
    </location>
</feature>
<evidence type="ECO:0000256" key="2">
    <source>
        <dbReference type="ARBA" id="ARBA00022448"/>
    </source>
</evidence>
<evidence type="ECO:0000256" key="5">
    <source>
        <dbReference type="ARBA" id="ARBA00023136"/>
    </source>
</evidence>
<protein>
    <submittedName>
        <fullName evidence="9">MFS general substrate transporter</fullName>
    </submittedName>
</protein>
<dbReference type="FunFam" id="1.20.1250.20:FF:000068">
    <property type="entry name" value="MFS general substrate transporter"/>
    <property type="match status" value="1"/>
</dbReference>
<feature type="transmembrane region" description="Helical" evidence="7">
    <location>
        <begin position="442"/>
        <end position="463"/>
    </location>
</feature>
<keyword evidence="5 7" id="KW-0472">Membrane</keyword>
<feature type="compositionally biased region" description="Basic and acidic residues" evidence="6">
    <location>
        <begin position="1"/>
        <end position="24"/>
    </location>
</feature>
<evidence type="ECO:0000256" key="7">
    <source>
        <dbReference type="SAM" id="Phobius"/>
    </source>
</evidence>
<dbReference type="GO" id="GO:0022857">
    <property type="term" value="F:transmembrane transporter activity"/>
    <property type="evidence" value="ECO:0007669"/>
    <property type="project" value="InterPro"/>
</dbReference>
<dbReference type="Pfam" id="PF07690">
    <property type="entry name" value="MFS_1"/>
    <property type="match status" value="1"/>
</dbReference>
<dbReference type="AlphaFoldDB" id="A0AA38VN49"/>
<reference evidence="9" key="1">
    <citation type="submission" date="2022-07" db="EMBL/GenBank/DDBJ databases">
        <title>Fungi with potential for degradation of polypropylene.</title>
        <authorList>
            <person name="Gostincar C."/>
        </authorList>
    </citation>
    <scope>NUCLEOTIDE SEQUENCE</scope>
    <source>
        <strain evidence="9">EXF-13308</strain>
    </source>
</reference>
<keyword evidence="10" id="KW-1185">Reference proteome</keyword>
<name>A0AA38VN49_9PEZI</name>